<name>A0A3R7SS37_PENVA</name>
<evidence type="ECO:0000256" key="2">
    <source>
        <dbReference type="SAM" id="SignalP"/>
    </source>
</evidence>
<feature type="compositionally biased region" description="Basic and acidic residues" evidence="1">
    <location>
        <begin position="309"/>
        <end position="321"/>
    </location>
</feature>
<keyword evidence="4" id="KW-1185">Reference proteome</keyword>
<feature type="compositionally biased region" description="Polar residues" evidence="1">
    <location>
        <begin position="336"/>
        <end position="347"/>
    </location>
</feature>
<reference evidence="3 4" key="2">
    <citation type="submission" date="2019-01" db="EMBL/GenBank/DDBJ databases">
        <title>The decoding of complex shrimp genome reveals the adaptation for benthos swimmer, frequently molting mechanism and breeding impact on genome.</title>
        <authorList>
            <person name="Sun Y."/>
            <person name="Gao Y."/>
            <person name="Yu Y."/>
        </authorList>
    </citation>
    <scope>NUCLEOTIDE SEQUENCE [LARGE SCALE GENOMIC DNA]</scope>
    <source>
        <tissue evidence="3">Muscle</tissue>
    </source>
</reference>
<organism evidence="3 4">
    <name type="scientific">Penaeus vannamei</name>
    <name type="common">Whiteleg shrimp</name>
    <name type="synonym">Litopenaeus vannamei</name>
    <dbReference type="NCBI Taxonomy" id="6689"/>
    <lineage>
        <taxon>Eukaryota</taxon>
        <taxon>Metazoa</taxon>
        <taxon>Ecdysozoa</taxon>
        <taxon>Arthropoda</taxon>
        <taxon>Crustacea</taxon>
        <taxon>Multicrustacea</taxon>
        <taxon>Malacostraca</taxon>
        <taxon>Eumalacostraca</taxon>
        <taxon>Eucarida</taxon>
        <taxon>Decapoda</taxon>
        <taxon>Dendrobranchiata</taxon>
        <taxon>Penaeoidea</taxon>
        <taxon>Penaeidae</taxon>
        <taxon>Penaeus</taxon>
    </lineage>
</organism>
<proteinExistence type="predicted"/>
<accession>A0A3R7SS37</accession>
<feature type="chain" id="PRO_5018710874" evidence="2">
    <location>
        <begin position="19"/>
        <end position="523"/>
    </location>
</feature>
<dbReference type="Proteomes" id="UP000283509">
    <property type="component" value="Unassembled WGS sequence"/>
</dbReference>
<dbReference type="AlphaFoldDB" id="A0A3R7SS37"/>
<evidence type="ECO:0000256" key="1">
    <source>
        <dbReference type="SAM" id="MobiDB-lite"/>
    </source>
</evidence>
<comment type="caution">
    <text evidence="3">The sequence shown here is derived from an EMBL/GenBank/DDBJ whole genome shotgun (WGS) entry which is preliminary data.</text>
</comment>
<protein>
    <submittedName>
        <fullName evidence="3">Uncharacterized protein</fullName>
    </submittedName>
</protein>
<sequence length="523" mass="57353">MKLCSVLLLILLFETLETSRVEMAKFVFDFVRFYNFRQVYLLNAERAAATNASRALPGLSWAARAFLFLAAQPEGPFVSILDVGALAREDPEGSKDSGVNPLKAPGEGLLVFLMETEEDGLEFGKVFHGEARRSEWLLLAGPAFPHLLMGTYLPINSKVRIASTEDLQAYLLWEAYQVSESQDLRLVRTGQWQQHDAGGPFARSSSDEGETGHGRVFSGSSDGGARQGNMTETFARSDSAEDLNYQHGDAAETSEYQSQPNIMELRTVIDARANPGTIAPRFDFYSSDSLYNHGSTAFRIQMNTLTELSHSRGSNDSDTRRSRSQRSHNTAKERANTSGARAQPNSNHEAEPQPDLSNSLSQTAFLKRNKPQQTPPDAAPPNKQIILANRRFQKRNKIDPESITRAVNITELPEGRRVTKMMRFGSLEAPVDDPLQRRGDLTGLHLRQKPCSCCDLSSRIPASDSQQAPMAMLETKPDGSVAVRGVLGDLLAALREVTNLTLPCSLSNKNSAASPLAPAKGSG</sequence>
<dbReference type="EMBL" id="QCYY01002138">
    <property type="protein sequence ID" value="ROT72540.1"/>
    <property type="molecule type" value="Genomic_DNA"/>
</dbReference>
<feature type="region of interest" description="Disordered" evidence="1">
    <location>
        <begin position="195"/>
        <end position="229"/>
    </location>
</feature>
<evidence type="ECO:0000313" key="3">
    <source>
        <dbReference type="EMBL" id="ROT72540.1"/>
    </source>
</evidence>
<feature type="region of interest" description="Disordered" evidence="1">
    <location>
        <begin position="308"/>
        <end position="357"/>
    </location>
</feature>
<gene>
    <name evidence="3" type="ORF">C7M84_009072</name>
</gene>
<reference evidence="3 4" key="1">
    <citation type="submission" date="2018-04" db="EMBL/GenBank/DDBJ databases">
        <authorList>
            <person name="Zhang X."/>
            <person name="Yuan J."/>
            <person name="Li F."/>
            <person name="Xiang J."/>
        </authorList>
    </citation>
    <scope>NUCLEOTIDE SEQUENCE [LARGE SCALE GENOMIC DNA]</scope>
    <source>
        <tissue evidence="3">Muscle</tissue>
    </source>
</reference>
<evidence type="ECO:0000313" key="4">
    <source>
        <dbReference type="Proteomes" id="UP000283509"/>
    </source>
</evidence>
<keyword evidence="2" id="KW-0732">Signal</keyword>
<feature type="signal peptide" evidence="2">
    <location>
        <begin position="1"/>
        <end position="18"/>
    </location>
</feature>